<dbReference type="AlphaFoldDB" id="A0A382G0U1"/>
<gene>
    <name evidence="2" type="ORF">METZ01_LOCUS221239</name>
</gene>
<sequence length="127" mass="14162">MIAKGAVTPTTRGGKSIPIPGSTAARVEGRLNELKAENETLRKQLDDLHTPETKDLTIQNEVLAAIIEGNLFKERITEIVRLVLYTELDDYLELRFSKGAVYKEEAIAEVKARLKTLTNKPEQNSGR</sequence>
<feature type="region of interest" description="Disordered" evidence="1">
    <location>
        <begin position="1"/>
        <end position="22"/>
    </location>
</feature>
<evidence type="ECO:0000256" key="1">
    <source>
        <dbReference type="SAM" id="MobiDB-lite"/>
    </source>
</evidence>
<accession>A0A382G0U1</accession>
<evidence type="ECO:0000313" key="2">
    <source>
        <dbReference type="EMBL" id="SVB68385.1"/>
    </source>
</evidence>
<organism evidence="2">
    <name type="scientific">marine metagenome</name>
    <dbReference type="NCBI Taxonomy" id="408172"/>
    <lineage>
        <taxon>unclassified sequences</taxon>
        <taxon>metagenomes</taxon>
        <taxon>ecological metagenomes</taxon>
    </lineage>
</organism>
<proteinExistence type="predicted"/>
<reference evidence="2" key="1">
    <citation type="submission" date="2018-05" db="EMBL/GenBank/DDBJ databases">
        <authorList>
            <person name="Lanie J.A."/>
            <person name="Ng W.-L."/>
            <person name="Kazmierczak K.M."/>
            <person name="Andrzejewski T.M."/>
            <person name="Davidsen T.M."/>
            <person name="Wayne K.J."/>
            <person name="Tettelin H."/>
            <person name="Glass J.I."/>
            <person name="Rusch D."/>
            <person name="Podicherti R."/>
            <person name="Tsui H.-C.T."/>
            <person name="Winkler M.E."/>
        </authorList>
    </citation>
    <scope>NUCLEOTIDE SEQUENCE</scope>
</reference>
<dbReference type="EMBL" id="UINC01052725">
    <property type="protein sequence ID" value="SVB68385.1"/>
    <property type="molecule type" value="Genomic_DNA"/>
</dbReference>
<protein>
    <submittedName>
        <fullName evidence="2">Uncharacterized protein</fullName>
    </submittedName>
</protein>
<name>A0A382G0U1_9ZZZZ</name>